<gene>
    <name evidence="3" type="ORF">J5U23_00750</name>
</gene>
<keyword evidence="2" id="KW-1284">Encapsulin nanocompartment</keyword>
<name>A0A8F5BMA2_SACSH</name>
<dbReference type="PANTHER" id="PTHR37165:SF1">
    <property type="entry name" value="TYPE 1 ENCAPSULIN SHELL PROTEIN"/>
    <property type="match status" value="1"/>
</dbReference>
<dbReference type="AlphaFoldDB" id="A0A8F5BMA2"/>
<organism evidence="3 4">
    <name type="scientific">Saccharolobus shibatae (strain ATCC 51178 / DSM 5389 / JCM 8931 / NBRC 15437 / B12)</name>
    <name type="common">Sulfolobus shibatae</name>
    <dbReference type="NCBI Taxonomy" id="523848"/>
    <lineage>
        <taxon>Archaea</taxon>
        <taxon>Thermoproteota</taxon>
        <taxon>Thermoprotei</taxon>
        <taxon>Sulfolobales</taxon>
        <taxon>Sulfolobaceae</taxon>
        <taxon>Saccharolobus</taxon>
    </lineage>
</organism>
<evidence type="ECO:0000313" key="3">
    <source>
        <dbReference type="EMBL" id="QXJ27882.1"/>
    </source>
</evidence>
<dbReference type="Proteomes" id="UP000694018">
    <property type="component" value="Chromosome"/>
</dbReference>
<sequence>MQQNKYIDDEKLRKVHEDITKEEMTHFGEFLRLLYQLSPEDFSYFKKGWEEASKLIGGSKDFPFNSAHT</sequence>
<protein>
    <submittedName>
        <fullName evidence="3">Ferritin/ribonucleotide reductase-like protein</fullName>
    </submittedName>
</protein>
<evidence type="ECO:0000256" key="2">
    <source>
        <dbReference type="ARBA" id="ARBA00033787"/>
    </source>
</evidence>
<evidence type="ECO:0000313" key="4">
    <source>
        <dbReference type="Proteomes" id="UP000694018"/>
    </source>
</evidence>
<dbReference type="SUPFAM" id="SSF47240">
    <property type="entry name" value="Ferritin-like"/>
    <property type="match status" value="1"/>
</dbReference>
<dbReference type="PANTHER" id="PTHR37165">
    <property type="entry name" value="PEPTIDASE U56 FAMILY"/>
    <property type="match status" value="1"/>
</dbReference>
<dbReference type="KEGG" id="sshi:J5U23_00750"/>
<comment type="subcellular location">
    <subcellularLocation>
        <location evidence="1">Encapsulin nanocompartment</location>
    </subcellularLocation>
</comment>
<dbReference type="GO" id="GO:0140737">
    <property type="term" value="C:encapsulin nanocompartment"/>
    <property type="evidence" value="ECO:0007669"/>
    <property type="project" value="UniProtKB-SubCell"/>
</dbReference>
<reference evidence="3" key="1">
    <citation type="journal article" date="2021" name="Environ. Microbiol.">
        <title>New insights into the diversity and evolution of the archaeal mobilome from three complete genomes of Saccharolobus shibatae.</title>
        <authorList>
            <person name="Medvedeva S."/>
            <person name="Brandt D."/>
            <person name="Cvirkaite-Krupovic V."/>
            <person name="Liu Y."/>
            <person name="Severinov K."/>
            <person name="Ishino S."/>
            <person name="Ishino Y."/>
            <person name="Prangishvili D."/>
            <person name="Kalinowski J."/>
            <person name="Krupovic M."/>
        </authorList>
    </citation>
    <scope>NUCLEOTIDE SEQUENCE</scope>
    <source>
        <strain evidence="3">B12</strain>
    </source>
</reference>
<evidence type="ECO:0000256" key="1">
    <source>
        <dbReference type="ARBA" id="ARBA00033738"/>
    </source>
</evidence>
<dbReference type="InterPro" id="IPR009078">
    <property type="entry name" value="Ferritin-like_SF"/>
</dbReference>
<accession>A0A8F5BMA2</accession>
<dbReference type="InterPro" id="IPR051429">
    <property type="entry name" value="Encapsulin_nc"/>
</dbReference>
<dbReference type="EMBL" id="CP077717">
    <property type="protein sequence ID" value="QXJ27882.1"/>
    <property type="molecule type" value="Genomic_DNA"/>
</dbReference>
<proteinExistence type="predicted"/>